<name>A0A8S5QSQ8_9CAUD</name>
<protein>
    <submittedName>
        <fullName evidence="1">GMP synthase</fullName>
    </submittedName>
</protein>
<sequence>MTMKNAKVLAANWLPLYDTDLDPFSVVTKAFSGKFVRDRFGMLNKYSPYRISEQTDEIPTPFERSVPFSDLMDQTAVELINRAHSGDIVVCWSGGIDSTGVVVALLKHLDDKARLKVLCAPSALEEYPLFYNDFLIKQGINVKVTNAIVETLDTMDCRVITSGWCSDQLFGSDTHLHIPYAYNLPWVEGVAELFARRTNGRAKLSAASLEVIEAIYMDYANKLGVTLEQYCEFAWLFNFGCKFTFVKELMRLKMPLSENRDRCVPFYSGFGFQRWSVGNYENLRTSNGYVHPERLKLPIKQYIAEYTNDSNYLYAKGKRNSYGMVSETPIDFISVLTDEGFKIARLSAGCNKCGAKLSRAVGAQMRRDGV</sequence>
<organism evidence="1">
    <name type="scientific">Podoviridae sp. cta463</name>
    <dbReference type="NCBI Taxonomy" id="2826561"/>
    <lineage>
        <taxon>Viruses</taxon>
        <taxon>Duplodnaviria</taxon>
        <taxon>Heunggongvirae</taxon>
        <taxon>Uroviricota</taxon>
        <taxon>Caudoviricetes</taxon>
    </lineage>
</organism>
<evidence type="ECO:0000313" key="1">
    <source>
        <dbReference type="EMBL" id="DAE22238.1"/>
    </source>
</evidence>
<accession>A0A8S5QSQ8</accession>
<dbReference type="SUPFAM" id="SSF52402">
    <property type="entry name" value="Adenine nucleotide alpha hydrolases-like"/>
    <property type="match status" value="1"/>
</dbReference>
<proteinExistence type="predicted"/>
<reference evidence="1" key="1">
    <citation type="journal article" date="2021" name="Proc. Natl. Acad. Sci. U.S.A.">
        <title>A Catalog of Tens of Thousands of Viruses from Human Metagenomes Reveals Hidden Associations with Chronic Diseases.</title>
        <authorList>
            <person name="Tisza M.J."/>
            <person name="Buck C.B."/>
        </authorList>
    </citation>
    <scope>NUCLEOTIDE SEQUENCE</scope>
    <source>
        <strain evidence="1">Cta463</strain>
    </source>
</reference>
<dbReference type="EMBL" id="BK015729">
    <property type="protein sequence ID" value="DAE22238.1"/>
    <property type="molecule type" value="Genomic_DNA"/>
</dbReference>